<dbReference type="PANTHER" id="PTHR22957:SF26">
    <property type="entry name" value="LD44506P"/>
    <property type="match status" value="1"/>
</dbReference>
<protein>
    <submittedName>
        <fullName evidence="2">Rab-GTPase-TBC domain-containing protein</fullName>
    </submittedName>
</protein>
<dbReference type="SUPFAM" id="SSF47923">
    <property type="entry name" value="Ypt/Rab-GAP domain of gyp1p"/>
    <property type="match status" value="2"/>
</dbReference>
<sequence>MNESLNKENYLENKKKKFDFIFANKIINKEEIQRLSWGGIPNEYRGILWRLLLETSTLNLNLYKNTLENKRDKYFYEFLQTEKTMEFCVSGFSKINSNEDKKMENLIFNFKNCNFKISGRSKRQIEIDVQRISDEQKIYSKIDLSYIFKNILSLTAQRKPAVGYVQGMADILVPFIHTFATETSPIDLQITESSSYFCFTRFLEEIQENFIDLQPGITKSIEEFKNALEAIDPELFLYLQNINLQSDLFVFRWFNCFFLREFVLKDSLIIFDTLFSYKNINFKQFSIFFGISLLCFFRNEIFGKDFCDTLLFLQNINQKKWKLSEIHVLLSTTYVNQHIYNKQVF</sequence>
<dbReference type="EMBL" id="PITJ01000921">
    <property type="protein sequence ID" value="TBU00719.1"/>
    <property type="molecule type" value="Genomic_DNA"/>
</dbReference>
<accession>A0A4Q9L073</accession>
<dbReference type="PANTHER" id="PTHR22957">
    <property type="entry name" value="TBC1 DOMAIN FAMILY MEMBER GTPASE-ACTIVATING PROTEIN"/>
    <property type="match status" value="1"/>
</dbReference>
<dbReference type="Proteomes" id="UP000292362">
    <property type="component" value="Unassembled WGS sequence"/>
</dbReference>
<dbReference type="SMART" id="SM00164">
    <property type="entry name" value="TBC"/>
    <property type="match status" value="1"/>
</dbReference>
<dbReference type="VEuPathDB" id="MicrosporidiaDB:CWI37_0921p0020"/>
<evidence type="ECO:0000259" key="1">
    <source>
        <dbReference type="PROSITE" id="PS50086"/>
    </source>
</evidence>
<dbReference type="GO" id="GO:0005096">
    <property type="term" value="F:GTPase activator activity"/>
    <property type="evidence" value="ECO:0007669"/>
    <property type="project" value="TreeGrafter"/>
</dbReference>
<dbReference type="Pfam" id="PF00566">
    <property type="entry name" value="RabGAP-TBC"/>
    <property type="match status" value="1"/>
</dbReference>
<name>A0A4Q9L073_9MICR</name>
<organism evidence="2 3">
    <name type="scientific">Hamiltosporidium tvaerminnensis</name>
    <dbReference type="NCBI Taxonomy" id="1176355"/>
    <lineage>
        <taxon>Eukaryota</taxon>
        <taxon>Fungi</taxon>
        <taxon>Fungi incertae sedis</taxon>
        <taxon>Microsporidia</taxon>
        <taxon>Dubosqiidae</taxon>
        <taxon>Hamiltosporidium</taxon>
    </lineage>
</organism>
<evidence type="ECO:0000313" key="3">
    <source>
        <dbReference type="Proteomes" id="UP000292362"/>
    </source>
</evidence>
<proteinExistence type="predicted"/>
<dbReference type="InterPro" id="IPR035969">
    <property type="entry name" value="Rab-GAP_TBC_sf"/>
</dbReference>
<dbReference type="InterPro" id="IPR000195">
    <property type="entry name" value="Rab-GAP-TBC_dom"/>
</dbReference>
<evidence type="ECO:0000313" key="2">
    <source>
        <dbReference type="EMBL" id="TBU00719.1"/>
    </source>
</evidence>
<feature type="domain" description="Rab-GAP TBC" evidence="1">
    <location>
        <begin position="39"/>
        <end position="278"/>
    </location>
</feature>
<dbReference type="Gene3D" id="1.10.8.270">
    <property type="entry name" value="putative rabgap domain of human tbc1 domain family member 14 like domains"/>
    <property type="match status" value="1"/>
</dbReference>
<dbReference type="Gene3D" id="1.10.472.80">
    <property type="entry name" value="Ypt/Rab-GAP domain of gyp1p, domain 3"/>
    <property type="match status" value="1"/>
</dbReference>
<comment type="caution">
    <text evidence="2">The sequence shown here is derived from an EMBL/GenBank/DDBJ whole genome shotgun (WGS) entry which is preliminary data.</text>
</comment>
<dbReference type="PROSITE" id="PS50086">
    <property type="entry name" value="TBC_RABGAP"/>
    <property type="match status" value="1"/>
</dbReference>
<gene>
    <name evidence="2" type="ORF">CWI37_0921p0020</name>
</gene>
<reference evidence="2 3" key="1">
    <citation type="submission" date="2017-12" db="EMBL/GenBank/DDBJ databases">
        <authorList>
            <person name="Pombert J.-F."/>
            <person name="Haag K.L."/>
            <person name="Ebert D."/>
        </authorList>
    </citation>
    <scope>NUCLEOTIDE SEQUENCE [LARGE SCALE GENOMIC DNA]</scope>
    <source>
        <strain evidence="2">FI-OER-3-3</strain>
    </source>
</reference>
<dbReference type="AlphaFoldDB" id="A0A4Q9L073"/>